<reference evidence="2" key="1">
    <citation type="journal article" date="2023" name="Plant J.">
        <title>Genome sequences and population genomics provide insights into the demographic history, inbreeding, and mutation load of two 'living fossil' tree species of Dipteronia.</title>
        <authorList>
            <person name="Feng Y."/>
            <person name="Comes H.P."/>
            <person name="Chen J."/>
            <person name="Zhu S."/>
            <person name="Lu R."/>
            <person name="Zhang X."/>
            <person name="Li P."/>
            <person name="Qiu J."/>
            <person name="Olsen K.M."/>
            <person name="Qiu Y."/>
        </authorList>
    </citation>
    <scope>NUCLEOTIDE SEQUENCE</scope>
    <source>
        <strain evidence="2">NBL</strain>
    </source>
</reference>
<comment type="caution">
    <text evidence="2">The sequence shown here is derived from an EMBL/GenBank/DDBJ whole genome shotgun (WGS) entry which is preliminary data.</text>
</comment>
<sequence>MSHMLLDENATVDYLKVDSCCWNIDLLQRCFIADDVDMILSIPSSNSSMDDSMLWHFEKDGMYLVRSGYRVRRNLSSNPSSSGLEARRGVTSTANCPCCHRGLESMCHTPFRDVVILLSNQVVHNLSNQDVRNVVSWASDFISKWRLAQGGISATVMGNVAVAAGKILKWGPPTEGVFKINTDATTSYTNRTIGYGVIIRDRCGYVKVSAAQQARATFAPLVEEAMAVWNGVLLAVKLELVLFQIETDSLQVVNLVNSGD</sequence>
<name>A0AAE0API0_9ROSI</name>
<dbReference type="PANTHER" id="PTHR47074">
    <property type="entry name" value="BNAC02G40300D PROTEIN"/>
    <property type="match status" value="1"/>
</dbReference>
<dbReference type="PANTHER" id="PTHR47074:SF11">
    <property type="entry name" value="REVERSE TRANSCRIPTASE-LIKE PROTEIN"/>
    <property type="match status" value="1"/>
</dbReference>
<evidence type="ECO:0000259" key="1">
    <source>
        <dbReference type="Pfam" id="PF13456"/>
    </source>
</evidence>
<dbReference type="Pfam" id="PF13456">
    <property type="entry name" value="RVT_3"/>
    <property type="match status" value="1"/>
</dbReference>
<dbReference type="InterPro" id="IPR044730">
    <property type="entry name" value="RNase_H-like_dom_plant"/>
</dbReference>
<dbReference type="GO" id="GO:0003676">
    <property type="term" value="F:nucleic acid binding"/>
    <property type="evidence" value="ECO:0007669"/>
    <property type="project" value="InterPro"/>
</dbReference>
<feature type="domain" description="RNase H type-1" evidence="1">
    <location>
        <begin position="181"/>
        <end position="258"/>
    </location>
</feature>
<evidence type="ECO:0000313" key="2">
    <source>
        <dbReference type="EMBL" id="KAK3221480.1"/>
    </source>
</evidence>
<dbReference type="InterPro" id="IPR052929">
    <property type="entry name" value="RNase_H-like_EbsB-rel"/>
</dbReference>
<evidence type="ECO:0000313" key="3">
    <source>
        <dbReference type="Proteomes" id="UP001281410"/>
    </source>
</evidence>
<proteinExistence type="predicted"/>
<dbReference type="InterPro" id="IPR002156">
    <property type="entry name" value="RNaseH_domain"/>
</dbReference>
<dbReference type="AlphaFoldDB" id="A0AAE0API0"/>
<organism evidence="2 3">
    <name type="scientific">Dipteronia sinensis</name>
    <dbReference type="NCBI Taxonomy" id="43782"/>
    <lineage>
        <taxon>Eukaryota</taxon>
        <taxon>Viridiplantae</taxon>
        <taxon>Streptophyta</taxon>
        <taxon>Embryophyta</taxon>
        <taxon>Tracheophyta</taxon>
        <taxon>Spermatophyta</taxon>
        <taxon>Magnoliopsida</taxon>
        <taxon>eudicotyledons</taxon>
        <taxon>Gunneridae</taxon>
        <taxon>Pentapetalae</taxon>
        <taxon>rosids</taxon>
        <taxon>malvids</taxon>
        <taxon>Sapindales</taxon>
        <taxon>Sapindaceae</taxon>
        <taxon>Hippocastanoideae</taxon>
        <taxon>Acereae</taxon>
        <taxon>Dipteronia</taxon>
    </lineage>
</organism>
<gene>
    <name evidence="2" type="ORF">Dsin_008505</name>
</gene>
<dbReference type="GO" id="GO:0004523">
    <property type="term" value="F:RNA-DNA hybrid ribonuclease activity"/>
    <property type="evidence" value="ECO:0007669"/>
    <property type="project" value="InterPro"/>
</dbReference>
<accession>A0AAE0API0</accession>
<dbReference type="EMBL" id="JANJYJ010000003">
    <property type="protein sequence ID" value="KAK3221480.1"/>
    <property type="molecule type" value="Genomic_DNA"/>
</dbReference>
<keyword evidence="3" id="KW-1185">Reference proteome</keyword>
<dbReference type="Proteomes" id="UP001281410">
    <property type="component" value="Unassembled WGS sequence"/>
</dbReference>
<dbReference type="CDD" id="cd06222">
    <property type="entry name" value="RNase_H_like"/>
    <property type="match status" value="1"/>
</dbReference>
<protein>
    <recommendedName>
        <fullName evidence="1">RNase H type-1 domain-containing protein</fullName>
    </recommendedName>
</protein>